<proteinExistence type="predicted"/>
<dbReference type="STRING" id="1349421.OI18_00125"/>
<feature type="domain" description="FecR protein" evidence="2">
    <location>
        <begin position="183"/>
        <end position="277"/>
    </location>
</feature>
<name>A0A0C1J0C8_9BACT</name>
<evidence type="ECO:0000259" key="2">
    <source>
        <dbReference type="Pfam" id="PF04773"/>
    </source>
</evidence>
<evidence type="ECO:0000313" key="5">
    <source>
        <dbReference type="Proteomes" id="UP000031408"/>
    </source>
</evidence>
<dbReference type="Gene3D" id="2.60.120.1440">
    <property type="match status" value="1"/>
</dbReference>
<feature type="transmembrane region" description="Helical" evidence="1">
    <location>
        <begin position="84"/>
        <end position="104"/>
    </location>
</feature>
<dbReference type="AlphaFoldDB" id="A0A0C1J0C8"/>
<dbReference type="EMBL" id="JSVC01000001">
    <property type="protein sequence ID" value="KIC96219.1"/>
    <property type="molecule type" value="Genomic_DNA"/>
</dbReference>
<protein>
    <recommendedName>
        <fullName evidence="6">Iron dicitrate transport regulator FecR</fullName>
    </recommendedName>
</protein>
<dbReference type="Gene3D" id="3.55.50.30">
    <property type="match status" value="1"/>
</dbReference>
<comment type="caution">
    <text evidence="4">The sequence shown here is derived from an EMBL/GenBank/DDBJ whole genome shotgun (WGS) entry which is preliminary data.</text>
</comment>
<sequence>MNNKQLNELLQGYLDNTLDARETEQLEEYLRREESQATLQKAIDRALEENAYAGLSDKSRADILFQGILQKAGERERFRFRPTWWMAAASVIIVLAGTASYLFFKRQSGNEIVQTKQIDRFLNNDTLPDGNRATLTLGDGSSIVLDEINDTLILQGDTKVVKQNNNHLAYAPENKTGKVVYNTVSTPRGGQYQVILPDGTKVWLNAASSLRFPTVFSGSERRVEMTGEVYFEVAKNTQQPFRVTASGIEVKVLGTHFNVNAYADEESINTTLLEGSVIVSKNNEQATIKPGQQARVKDGIDITDDVDAETLMAWKNGRFSFNNARLESLMRQIARWYDVDVVIDGKITDTYTIDIPRNVSLSKLLRFIELSGGVHFIVEGKKITCNKVRE</sequence>
<dbReference type="Pfam" id="PF16344">
    <property type="entry name" value="FecR_C"/>
    <property type="match status" value="1"/>
</dbReference>
<evidence type="ECO:0000259" key="3">
    <source>
        <dbReference type="Pfam" id="PF16344"/>
    </source>
</evidence>
<dbReference type="Pfam" id="PF04773">
    <property type="entry name" value="FecR"/>
    <property type="match status" value="1"/>
</dbReference>
<keyword evidence="1" id="KW-1133">Transmembrane helix</keyword>
<dbReference type="PANTHER" id="PTHR30273:SF2">
    <property type="entry name" value="PROTEIN FECR"/>
    <property type="match status" value="1"/>
</dbReference>
<organism evidence="4 5">
    <name type="scientific">Flavihumibacter solisilvae</name>
    <dbReference type="NCBI Taxonomy" id="1349421"/>
    <lineage>
        <taxon>Bacteria</taxon>
        <taxon>Pseudomonadati</taxon>
        <taxon>Bacteroidota</taxon>
        <taxon>Chitinophagia</taxon>
        <taxon>Chitinophagales</taxon>
        <taxon>Chitinophagaceae</taxon>
        <taxon>Flavihumibacter</taxon>
    </lineage>
</organism>
<evidence type="ECO:0000256" key="1">
    <source>
        <dbReference type="SAM" id="Phobius"/>
    </source>
</evidence>
<dbReference type="OrthoDB" id="649653at2"/>
<gene>
    <name evidence="4" type="ORF">OI18_00125</name>
</gene>
<dbReference type="RefSeq" id="WP_039135963.1">
    <property type="nucleotide sequence ID" value="NZ_JSVC01000001.1"/>
</dbReference>
<dbReference type="InterPro" id="IPR006860">
    <property type="entry name" value="FecR"/>
</dbReference>
<evidence type="ECO:0008006" key="6">
    <source>
        <dbReference type="Google" id="ProtNLM"/>
    </source>
</evidence>
<dbReference type="InterPro" id="IPR032508">
    <property type="entry name" value="FecR_C"/>
</dbReference>
<accession>A0A0C1J0C8</accession>
<keyword evidence="1" id="KW-0472">Membrane</keyword>
<evidence type="ECO:0000313" key="4">
    <source>
        <dbReference type="EMBL" id="KIC96219.1"/>
    </source>
</evidence>
<feature type="domain" description="Protein FecR C-terminal" evidence="3">
    <location>
        <begin position="318"/>
        <end position="384"/>
    </location>
</feature>
<dbReference type="GO" id="GO:0016989">
    <property type="term" value="F:sigma factor antagonist activity"/>
    <property type="evidence" value="ECO:0007669"/>
    <property type="project" value="TreeGrafter"/>
</dbReference>
<keyword evidence="1" id="KW-0812">Transmembrane</keyword>
<keyword evidence="5" id="KW-1185">Reference proteome</keyword>
<reference evidence="4 5" key="1">
    <citation type="submission" date="2014-11" db="EMBL/GenBank/DDBJ databases">
        <title>Genome sequence of Flavihumibacter solisilvae 3-3.</title>
        <authorList>
            <person name="Zhou G."/>
            <person name="Li M."/>
            <person name="Wang G."/>
        </authorList>
    </citation>
    <scope>NUCLEOTIDE SEQUENCE [LARGE SCALE GENOMIC DNA]</scope>
    <source>
        <strain evidence="4 5">3-3</strain>
    </source>
</reference>
<dbReference type="InterPro" id="IPR012373">
    <property type="entry name" value="Ferrdict_sens_TM"/>
</dbReference>
<dbReference type="PANTHER" id="PTHR30273">
    <property type="entry name" value="PERIPLASMIC SIGNAL SENSOR AND SIGMA FACTOR ACTIVATOR FECR-RELATED"/>
    <property type="match status" value="1"/>
</dbReference>
<dbReference type="Proteomes" id="UP000031408">
    <property type="component" value="Unassembled WGS sequence"/>
</dbReference>
<dbReference type="FunFam" id="2.60.120.1440:FF:000001">
    <property type="entry name" value="Putative anti-sigma factor"/>
    <property type="match status" value="1"/>
</dbReference>